<dbReference type="Pfam" id="PF09785">
    <property type="entry name" value="Prp31_C"/>
    <property type="match status" value="1"/>
</dbReference>
<dbReference type="GO" id="GO:0071011">
    <property type="term" value="C:precatalytic spliceosome"/>
    <property type="evidence" value="ECO:0007669"/>
    <property type="project" value="TreeGrafter"/>
</dbReference>
<dbReference type="GO" id="GO:0000244">
    <property type="term" value="P:spliceosomal tri-snRNP complex assembly"/>
    <property type="evidence" value="ECO:0007669"/>
    <property type="project" value="InterPro"/>
</dbReference>
<dbReference type="GO" id="GO:0046540">
    <property type="term" value="C:U4/U6 x U5 tri-snRNP complex"/>
    <property type="evidence" value="ECO:0007669"/>
    <property type="project" value="InterPro"/>
</dbReference>
<name>A0A9W8A9Q2_9FUNG</name>
<dbReference type="PROSITE" id="PS51358">
    <property type="entry name" value="NOP"/>
    <property type="match status" value="1"/>
</dbReference>
<evidence type="ECO:0000313" key="11">
    <source>
        <dbReference type="EMBL" id="KAJ1922423.1"/>
    </source>
</evidence>
<feature type="compositionally biased region" description="Acidic residues" evidence="9">
    <location>
        <begin position="13"/>
        <end position="30"/>
    </location>
</feature>
<dbReference type="Gene3D" id="1.10.287.4070">
    <property type="match status" value="1"/>
</dbReference>
<evidence type="ECO:0000259" key="10">
    <source>
        <dbReference type="PROSITE" id="PS51358"/>
    </source>
</evidence>
<comment type="similarity">
    <text evidence="2">Belongs to the PRP31 family.</text>
</comment>
<feature type="region of interest" description="Disordered" evidence="9">
    <location>
        <begin position="1"/>
        <end position="61"/>
    </location>
</feature>
<keyword evidence="6" id="KW-0508">mRNA splicing</keyword>
<dbReference type="InterPro" id="IPR002687">
    <property type="entry name" value="Nop_dom"/>
</dbReference>
<keyword evidence="8" id="KW-0687">Ribonucleoprotein</keyword>
<evidence type="ECO:0000256" key="9">
    <source>
        <dbReference type="SAM" id="MobiDB-lite"/>
    </source>
</evidence>
<protein>
    <submittedName>
        <fullName evidence="11">U4/U6-U5 snRNP complex subunit prp31</fullName>
    </submittedName>
</protein>
<dbReference type="Gene3D" id="1.10.246.90">
    <property type="entry name" value="Nop domain"/>
    <property type="match status" value="1"/>
</dbReference>
<evidence type="ECO:0000256" key="3">
    <source>
        <dbReference type="ARBA" id="ARBA00022664"/>
    </source>
</evidence>
<dbReference type="InterPro" id="IPR027105">
    <property type="entry name" value="Prp31"/>
</dbReference>
<keyword evidence="12" id="KW-1185">Reference proteome</keyword>
<dbReference type="AlphaFoldDB" id="A0A9W8A9Q2"/>
<evidence type="ECO:0000256" key="4">
    <source>
        <dbReference type="ARBA" id="ARBA00022728"/>
    </source>
</evidence>
<dbReference type="Proteomes" id="UP001150569">
    <property type="component" value="Unassembled WGS sequence"/>
</dbReference>
<dbReference type="InterPro" id="IPR036070">
    <property type="entry name" value="Nop_dom_sf"/>
</dbReference>
<dbReference type="Pfam" id="PF01798">
    <property type="entry name" value="Nop"/>
    <property type="match status" value="1"/>
</dbReference>
<dbReference type="SUPFAM" id="SSF89124">
    <property type="entry name" value="Nop domain"/>
    <property type="match status" value="1"/>
</dbReference>
<evidence type="ECO:0000256" key="7">
    <source>
        <dbReference type="ARBA" id="ARBA00023242"/>
    </source>
</evidence>
<dbReference type="InterPro" id="IPR042239">
    <property type="entry name" value="Nop_C"/>
</dbReference>
<sequence>MSLEEALLADLEGLSDYDEPSPGGSDDEREAEAPTHNAMDADGSPDETTHEQQPRTRLSGSVHAVAKLTRSGNYKRVLDEIRAALTRSAALEAAPSTSLDPRQAMAHRFSADGEEELVASANNLVTDIDDETVLVYQYIRDQYHPIFPDLETLVTHPLDYIKTVQAIVGVEDITTVNLKAILPSSVAMVVTVTATTIKRVRPSEAELARIREACDMAAELQASRSLITGYIESRLNIIAPNLSAVIGTATAAQILSVTGGLAGLCRMPACNLLVLGSKQHRQTGLSRLPSQNRQGFIYNSPSVMTLPPDLRTKAVRMFSAKCVLAARVDLTNRTKDGAMGRSMRDEIDGKLKVLREPPQSKKVKALPAPREAPRKRRGGRRARKAKESKAMTELRKQQNRLAFGEAEEEADYIGEEIVGLGMAGSNSRNARVIAADERVKVNLPKKYRHISGIATAAHPSSGLATSGLTTSLAFTQNQGLELQNPDAAKAPSAAQTLADKYFSSSRIPRS</sequence>
<dbReference type="EMBL" id="JANBPT010000396">
    <property type="protein sequence ID" value="KAJ1922423.1"/>
    <property type="molecule type" value="Genomic_DNA"/>
</dbReference>
<feature type="domain" description="Nop" evidence="10">
    <location>
        <begin position="238"/>
        <end position="356"/>
    </location>
</feature>
<feature type="compositionally biased region" description="Basic residues" evidence="9">
    <location>
        <begin position="373"/>
        <end position="384"/>
    </location>
</feature>
<evidence type="ECO:0000256" key="5">
    <source>
        <dbReference type="ARBA" id="ARBA00022884"/>
    </source>
</evidence>
<proteinExistence type="inferred from homology"/>
<evidence type="ECO:0000256" key="8">
    <source>
        <dbReference type="ARBA" id="ARBA00023274"/>
    </source>
</evidence>
<dbReference type="OrthoDB" id="4771285at2759"/>
<dbReference type="InterPro" id="IPR019175">
    <property type="entry name" value="Prp31_C"/>
</dbReference>
<evidence type="ECO:0000256" key="6">
    <source>
        <dbReference type="ARBA" id="ARBA00023187"/>
    </source>
</evidence>
<organism evidence="11 12">
    <name type="scientific">Tieghemiomyces parasiticus</name>
    <dbReference type="NCBI Taxonomy" id="78921"/>
    <lineage>
        <taxon>Eukaryota</taxon>
        <taxon>Fungi</taxon>
        <taxon>Fungi incertae sedis</taxon>
        <taxon>Zoopagomycota</taxon>
        <taxon>Kickxellomycotina</taxon>
        <taxon>Dimargaritomycetes</taxon>
        <taxon>Dimargaritales</taxon>
        <taxon>Dimargaritaceae</taxon>
        <taxon>Tieghemiomyces</taxon>
    </lineage>
</organism>
<accession>A0A9W8A9Q2</accession>
<dbReference type="FunFam" id="1.10.246.90:FF:000002">
    <property type="entry name" value="U4/U6 small nuclear ribonucleoprotein Prp31"/>
    <property type="match status" value="1"/>
</dbReference>
<gene>
    <name evidence="11" type="primary">PRP31_1</name>
    <name evidence="11" type="ORF">IWQ60_006544</name>
</gene>
<keyword evidence="7" id="KW-0539">Nucleus</keyword>
<evidence type="ECO:0000313" key="12">
    <source>
        <dbReference type="Proteomes" id="UP001150569"/>
    </source>
</evidence>
<dbReference type="GO" id="GO:0005687">
    <property type="term" value="C:U4 snRNP"/>
    <property type="evidence" value="ECO:0007669"/>
    <property type="project" value="TreeGrafter"/>
</dbReference>
<keyword evidence="4" id="KW-0747">Spliceosome</keyword>
<dbReference type="InterPro" id="IPR012976">
    <property type="entry name" value="NOSIC"/>
</dbReference>
<comment type="caution">
    <text evidence="11">The sequence shown here is derived from an EMBL/GenBank/DDBJ whole genome shotgun (WGS) entry which is preliminary data.</text>
</comment>
<feature type="region of interest" description="Disordered" evidence="9">
    <location>
        <begin position="357"/>
        <end position="394"/>
    </location>
</feature>
<dbReference type="SMART" id="SM00931">
    <property type="entry name" value="NOSIC"/>
    <property type="match status" value="1"/>
</dbReference>
<reference evidence="11" key="1">
    <citation type="submission" date="2022-07" db="EMBL/GenBank/DDBJ databases">
        <title>Phylogenomic reconstructions and comparative analyses of Kickxellomycotina fungi.</title>
        <authorList>
            <person name="Reynolds N.K."/>
            <person name="Stajich J.E."/>
            <person name="Barry K."/>
            <person name="Grigoriev I.V."/>
            <person name="Crous P."/>
            <person name="Smith M.E."/>
        </authorList>
    </citation>
    <scope>NUCLEOTIDE SEQUENCE</scope>
    <source>
        <strain evidence="11">RSA 861</strain>
    </source>
</reference>
<dbReference type="GO" id="GO:0003723">
    <property type="term" value="F:RNA binding"/>
    <property type="evidence" value="ECO:0007669"/>
    <property type="project" value="UniProtKB-KW"/>
</dbReference>
<feature type="compositionally biased region" description="Basic and acidic residues" evidence="9">
    <location>
        <begin position="385"/>
        <end position="394"/>
    </location>
</feature>
<evidence type="ECO:0000256" key="1">
    <source>
        <dbReference type="ARBA" id="ARBA00004123"/>
    </source>
</evidence>
<feature type="compositionally biased region" description="Low complexity" evidence="9">
    <location>
        <begin position="1"/>
        <end position="12"/>
    </location>
</feature>
<dbReference type="PANTHER" id="PTHR13904:SF0">
    <property type="entry name" value="U4_U6 SMALL NUCLEAR RIBONUCLEOPROTEIN PRP31"/>
    <property type="match status" value="1"/>
</dbReference>
<dbReference type="PANTHER" id="PTHR13904">
    <property type="entry name" value="PRE-MRNA SPLICING FACTOR PRP31"/>
    <property type="match status" value="1"/>
</dbReference>
<keyword evidence="3" id="KW-0507">mRNA processing</keyword>
<evidence type="ECO:0000256" key="2">
    <source>
        <dbReference type="ARBA" id="ARBA00005572"/>
    </source>
</evidence>
<comment type="subcellular location">
    <subcellularLocation>
        <location evidence="1">Nucleus</location>
    </subcellularLocation>
</comment>
<keyword evidence="5" id="KW-0694">RNA-binding</keyword>